<dbReference type="RefSeq" id="XP_022489878.1">
    <property type="nucleotide sequence ID" value="XM_022630228.1"/>
</dbReference>
<feature type="compositionally biased region" description="Basic and acidic residues" evidence="7">
    <location>
        <begin position="27"/>
        <end position="37"/>
    </location>
</feature>
<dbReference type="GO" id="GO:0003700">
    <property type="term" value="F:DNA-binding transcription factor activity"/>
    <property type="evidence" value="ECO:0007669"/>
    <property type="project" value="TreeGrafter"/>
</dbReference>
<dbReference type="OrthoDB" id="10609010at2759"/>
<dbReference type="GO" id="GO:0003677">
    <property type="term" value="F:DNA binding"/>
    <property type="evidence" value="ECO:0007669"/>
    <property type="project" value="UniProtKB-KW"/>
</dbReference>
<evidence type="ECO:0000313" key="8">
    <source>
        <dbReference type="EMBL" id="OGE54443.1"/>
    </source>
</evidence>
<evidence type="ECO:0000256" key="5">
    <source>
        <dbReference type="ARBA" id="ARBA00023163"/>
    </source>
</evidence>
<sequence>MPANFGIPAAFSRAERHSVAAPAKSKTTPEENKRQHGENILRCLEPNSGASFARNATPALSIFKIISPEEIKNLAKVYFNKVAPCYGLVNRQVFFQRLEERSQSTLSNDRYDSVFAGVAALGSLLQFLNGL</sequence>
<feature type="region of interest" description="Disordered" evidence="7">
    <location>
        <begin position="16"/>
        <end position="37"/>
    </location>
</feature>
<protein>
    <submittedName>
        <fullName evidence="8">Uncharacterized protein</fullName>
    </submittedName>
</protein>
<dbReference type="CDD" id="cd12148">
    <property type="entry name" value="fungal_TF_MHR"/>
    <property type="match status" value="1"/>
</dbReference>
<proteinExistence type="predicted"/>
<keyword evidence="1" id="KW-0479">Metal-binding</keyword>
<evidence type="ECO:0000313" key="9">
    <source>
        <dbReference type="Proteomes" id="UP000177622"/>
    </source>
</evidence>
<keyword evidence="9" id="KW-1185">Reference proteome</keyword>
<keyword evidence="5" id="KW-0804">Transcription</keyword>
<accession>A0A1F5LMK9</accession>
<gene>
    <name evidence="8" type="ORF">PENARI_c006G02902</name>
</gene>
<evidence type="ECO:0000256" key="4">
    <source>
        <dbReference type="ARBA" id="ARBA00023125"/>
    </source>
</evidence>
<reference evidence="8 9" key="1">
    <citation type="journal article" date="2016" name="Sci. Rep.">
        <title>Penicillium arizonense, a new, genome sequenced fungal species, reveals a high chemical diversity in secreted metabolites.</title>
        <authorList>
            <person name="Grijseels S."/>
            <person name="Nielsen J.C."/>
            <person name="Randelovic M."/>
            <person name="Nielsen J."/>
            <person name="Nielsen K.F."/>
            <person name="Workman M."/>
            <person name="Frisvad J.C."/>
        </authorList>
    </citation>
    <scope>NUCLEOTIDE SEQUENCE [LARGE SCALE GENOMIC DNA]</scope>
    <source>
        <strain evidence="8 9">CBS 141311</strain>
    </source>
</reference>
<dbReference type="GeneID" id="34574962"/>
<evidence type="ECO:0000256" key="6">
    <source>
        <dbReference type="ARBA" id="ARBA00023242"/>
    </source>
</evidence>
<dbReference type="GO" id="GO:0046872">
    <property type="term" value="F:metal ion binding"/>
    <property type="evidence" value="ECO:0007669"/>
    <property type="project" value="UniProtKB-KW"/>
</dbReference>
<evidence type="ECO:0000256" key="3">
    <source>
        <dbReference type="ARBA" id="ARBA00023015"/>
    </source>
</evidence>
<keyword evidence="2" id="KW-0862">Zinc</keyword>
<keyword evidence="3" id="KW-0805">Transcription regulation</keyword>
<dbReference type="InterPro" id="IPR052478">
    <property type="entry name" value="Metabolite_Synth_Reg"/>
</dbReference>
<dbReference type="PANTHER" id="PTHR31779:SF5">
    <property type="entry name" value="ZN(II)2CYS6 TRANSCRIPTION FACTOR (EUROFUNG)"/>
    <property type="match status" value="1"/>
</dbReference>
<dbReference type="AlphaFoldDB" id="A0A1F5LMK9"/>
<keyword evidence="4" id="KW-0238">DNA-binding</keyword>
<evidence type="ECO:0000256" key="1">
    <source>
        <dbReference type="ARBA" id="ARBA00022723"/>
    </source>
</evidence>
<evidence type="ECO:0000256" key="2">
    <source>
        <dbReference type="ARBA" id="ARBA00022833"/>
    </source>
</evidence>
<dbReference type="EMBL" id="LXJU01000006">
    <property type="protein sequence ID" value="OGE54443.1"/>
    <property type="molecule type" value="Genomic_DNA"/>
</dbReference>
<evidence type="ECO:0000256" key="7">
    <source>
        <dbReference type="SAM" id="MobiDB-lite"/>
    </source>
</evidence>
<dbReference type="PANTHER" id="PTHR31779">
    <property type="entry name" value="2-NITROPROPANE DIOXYGENASE FAMILY, PUTATIVE (AFU_ORTHOLOGUE AFUA_2G17430)-RELATED"/>
    <property type="match status" value="1"/>
</dbReference>
<dbReference type="Proteomes" id="UP000177622">
    <property type="component" value="Unassembled WGS sequence"/>
</dbReference>
<keyword evidence="6" id="KW-0539">Nucleus</keyword>
<organism evidence="8 9">
    <name type="scientific">Penicillium arizonense</name>
    <dbReference type="NCBI Taxonomy" id="1835702"/>
    <lineage>
        <taxon>Eukaryota</taxon>
        <taxon>Fungi</taxon>
        <taxon>Dikarya</taxon>
        <taxon>Ascomycota</taxon>
        <taxon>Pezizomycotina</taxon>
        <taxon>Eurotiomycetes</taxon>
        <taxon>Eurotiomycetidae</taxon>
        <taxon>Eurotiales</taxon>
        <taxon>Aspergillaceae</taxon>
        <taxon>Penicillium</taxon>
    </lineage>
</organism>
<name>A0A1F5LMK9_PENAI</name>
<comment type="caution">
    <text evidence="8">The sequence shown here is derived from an EMBL/GenBank/DDBJ whole genome shotgun (WGS) entry which is preliminary data.</text>
</comment>
<dbReference type="GO" id="GO:0009410">
    <property type="term" value="P:response to xenobiotic stimulus"/>
    <property type="evidence" value="ECO:0007669"/>
    <property type="project" value="TreeGrafter"/>
</dbReference>